<name>A0A6A4HTR0_9AGAR</name>
<dbReference type="EMBL" id="ML769449">
    <property type="protein sequence ID" value="KAE9401171.1"/>
    <property type="molecule type" value="Genomic_DNA"/>
</dbReference>
<accession>A0A6A4HTR0</accession>
<protein>
    <submittedName>
        <fullName evidence="1">Uncharacterized protein</fullName>
    </submittedName>
</protein>
<organism evidence="1 2">
    <name type="scientific">Gymnopus androsaceus JB14</name>
    <dbReference type="NCBI Taxonomy" id="1447944"/>
    <lineage>
        <taxon>Eukaryota</taxon>
        <taxon>Fungi</taxon>
        <taxon>Dikarya</taxon>
        <taxon>Basidiomycota</taxon>
        <taxon>Agaricomycotina</taxon>
        <taxon>Agaricomycetes</taxon>
        <taxon>Agaricomycetidae</taxon>
        <taxon>Agaricales</taxon>
        <taxon>Marasmiineae</taxon>
        <taxon>Omphalotaceae</taxon>
        <taxon>Gymnopus</taxon>
    </lineage>
</organism>
<dbReference type="AlphaFoldDB" id="A0A6A4HTR0"/>
<evidence type="ECO:0000313" key="2">
    <source>
        <dbReference type="Proteomes" id="UP000799118"/>
    </source>
</evidence>
<sequence length="171" mass="19174">MTCLYQGVLKHLKEWVINVFGPVEIDACCCISSLSRITGQEHNDISRFLLSIIIDIPLPGVLATPLQTDKTLTIYQNALEQFHANKQIFADLGVCKDFCLSKLHFLNHYVNKCKFIGTYDNTNPEYMEQFHIDLARDAYCATNHKDEYPQMTLAGAQGEGDVTCELPGLGA</sequence>
<gene>
    <name evidence="1" type="ORF">BT96DRAFT_956626</name>
</gene>
<proteinExistence type="predicted"/>
<reference evidence="1" key="1">
    <citation type="journal article" date="2019" name="Environ. Microbiol.">
        <title>Fungal ecological strategies reflected in gene transcription - a case study of two litter decomposers.</title>
        <authorList>
            <person name="Barbi F."/>
            <person name="Kohler A."/>
            <person name="Barry K."/>
            <person name="Baskaran P."/>
            <person name="Daum C."/>
            <person name="Fauchery L."/>
            <person name="Ihrmark K."/>
            <person name="Kuo A."/>
            <person name="LaButti K."/>
            <person name="Lipzen A."/>
            <person name="Morin E."/>
            <person name="Grigoriev I.V."/>
            <person name="Henrissat B."/>
            <person name="Lindahl B."/>
            <person name="Martin F."/>
        </authorList>
    </citation>
    <scope>NUCLEOTIDE SEQUENCE</scope>
    <source>
        <strain evidence="1">JB14</strain>
    </source>
</reference>
<keyword evidence="2" id="KW-1185">Reference proteome</keyword>
<dbReference type="OrthoDB" id="3252362at2759"/>
<dbReference type="Proteomes" id="UP000799118">
    <property type="component" value="Unassembled WGS sequence"/>
</dbReference>
<evidence type="ECO:0000313" key="1">
    <source>
        <dbReference type="EMBL" id="KAE9401171.1"/>
    </source>
</evidence>